<name>A0A6J5QYX5_9CAUD</name>
<reference evidence="1" key="1">
    <citation type="submission" date="2020-05" db="EMBL/GenBank/DDBJ databases">
        <authorList>
            <person name="Chiriac C."/>
            <person name="Salcher M."/>
            <person name="Ghai R."/>
            <person name="Kavagutti S V."/>
        </authorList>
    </citation>
    <scope>NUCLEOTIDE SEQUENCE</scope>
</reference>
<dbReference type="EMBL" id="LR797113">
    <property type="protein sequence ID" value="CAB4187767.1"/>
    <property type="molecule type" value="Genomic_DNA"/>
</dbReference>
<evidence type="ECO:0000313" key="1">
    <source>
        <dbReference type="EMBL" id="CAB4187767.1"/>
    </source>
</evidence>
<protein>
    <submittedName>
        <fullName evidence="1">Uncharacterized protein</fullName>
    </submittedName>
</protein>
<proteinExistence type="predicted"/>
<sequence>MLVKYYGVGYPPIPEKQRPHINASIQVFMLVPAEDLAQNMGLYEPGASLMLVPGTFDLEGRHVE</sequence>
<accession>A0A6J5QYX5</accession>
<organism evidence="1">
    <name type="scientific">uncultured Caudovirales phage</name>
    <dbReference type="NCBI Taxonomy" id="2100421"/>
    <lineage>
        <taxon>Viruses</taxon>
        <taxon>Duplodnaviria</taxon>
        <taxon>Heunggongvirae</taxon>
        <taxon>Uroviricota</taxon>
        <taxon>Caudoviricetes</taxon>
        <taxon>Peduoviridae</taxon>
        <taxon>Maltschvirus</taxon>
        <taxon>Maltschvirus maltsch</taxon>
    </lineage>
</organism>
<gene>
    <name evidence="1" type="ORF">UFOVP1167_26</name>
</gene>